<evidence type="ECO:0000313" key="3">
    <source>
        <dbReference type="Proteomes" id="UP000295568"/>
    </source>
</evidence>
<feature type="transmembrane region" description="Helical" evidence="1">
    <location>
        <begin position="6"/>
        <end position="25"/>
    </location>
</feature>
<keyword evidence="1" id="KW-0812">Transmembrane</keyword>
<organism evidence="2 3">
    <name type="scientific">Gordonia phage BrutonGaster</name>
    <dbReference type="NCBI Taxonomy" id="2530116"/>
    <lineage>
        <taxon>Viruses</taxon>
        <taxon>Duplodnaviria</taxon>
        <taxon>Heunggongvirae</taxon>
        <taxon>Uroviricota</taxon>
        <taxon>Caudoviricetes</taxon>
        <taxon>Oneupvirus</taxon>
        <taxon>Oneupvirus brutongaster</taxon>
    </lineage>
</organism>
<dbReference type="RefSeq" id="YP_009820592.1">
    <property type="nucleotide sequence ID" value="NC_048169.1"/>
</dbReference>
<proteinExistence type="predicted"/>
<dbReference type="KEGG" id="vg:55012036"/>
<evidence type="ECO:0000256" key="1">
    <source>
        <dbReference type="SAM" id="Phobius"/>
    </source>
</evidence>
<gene>
    <name evidence="2" type="primary">78</name>
    <name evidence="2" type="ORF">SEA_BRUTONGASTER_78</name>
</gene>
<dbReference type="Proteomes" id="UP000295568">
    <property type="component" value="Segment"/>
</dbReference>
<sequence length="49" mass="5599">MSDHVVVLAICAAVGLIEVLHFWLYRRNARPIEHNMITGRGGMDDETYQ</sequence>
<protein>
    <submittedName>
        <fullName evidence="2">Uncharacterized protein</fullName>
    </submittedName>
</protein>
<name>A0A482JKZ0_9CAUD</name>
<dbReference type="EMBL" id="MK524501">
    <property type="protein sequence ID" value="QBP33386.1"/>
    <property type="molecule type" value="Genomic_DNA"/>
</dbReference>
<keyword evidence="3" id="KW-1185">Reference proteome</keyword>
<dbReference type="GeneID" id="55012036"/>
<keyword evidence="1" id="KW-0472">Membrane</keyword>
<accession>A0A482JKZ0</accession>
<evidence type="ECO:0000313" key="2">
    <source>
        <dbReference type="EMBL" id="QBP33386.1"/>
    </source>
</evidence>
<keyword evidence="1" id="KW-1133">Transmembrane helix</keyword>
<reference evidence="2 3" key="1">
    <citation type="submission" date="2019-02" db="EMBL/GenBank/DDBJ databases">
        <authorList>
            <person name="Rowley M."/>
            <person name="Stucki C."/>
            <person name="Ghiringhelli B."/>
            <person name="Naegele L."/>
            <person name="Emmons C.B."/>
            <person name="Slowan-Pomeroy T."/>
            <person name="Briggs L.A."/>
            <person name="Garlena R.A."/>
            <person name="Russell D.A."/>
            <person name="Pope W.H."/>
            <person name="Molloy S.D."/>
            <person name="Jacobs-Sera D."/>
            <person name="Hatfull G.F."/>
        </authorList>
    </citation>
    <scope>NUCLEOTIDE SEQUENCE [LARGE SCALE GENOMIC DNA]</scope>
</reference>